<feature type="transmembrane region" description="Helical" evidence="1">
    <location>
        <begin position="189"/>
        <end position="208"/>
    </location>
</feature>
<dbReference type="RefSeq" id="WP_237876876.1">
    <property type="nucleotide sequence ID" value="NZ_JAKLTR010000028.1"/>
</dbReference>
<feature type="transmembrane region" description="Helical" evidence="1">
    <location>
        <begin position="49"/>
        <end position="68"/>
    </location>
</feature>
<evidence type="ECO:0000313" key="3">
    <source>
        <dbReference type="EMBL" id="MCG2617923.1"/>
    </source>
</evidence>
<evidence type="ECO:0000259" key="2">
    <source>
        <dbReference type="Pfam" id="PF07853"/>
    </source>
</evidence>
<evidence type="ECO:0000313" key="4">
    <source>
        <dbReference type="Proteomes" id="UP001165367"/>
    </source>
</evidence>
<dbReference type="Proteomes" id="UP001165367">
    <property type="component" value="Unassembled WGS sequence"/>
</dbReference>
<feature type="transmembrane region" description="Helical" evidence="1">
    <location>
        <begin position="7"/>
        <end position="26"/>
    </location>
</feature>
<accession>A0ABS9L086</accession>
<dbReference type="PIRSF" id="PIRSF038959">
    <property type="entry name" value="SdpI"/>
    <property type="match status" value="1"/>
</dbReference>
<comment type="caution">
    <text evidence="3">The sequence shown here is derived from an EMBL/GenBank/DDBJ whole genome shotgun (WGS) entry which is preliminary data.</text>
</comment>
<keyword evidence="1" id="KW-1133">Transmembrane helix</keyword>
<keyword evidence="4" id="KW-1185">Reference proteome</keyword>
<feature type="transmembrane region" description="Helical" evidence="1">
    <location>
        <begin position="115"/>
        <end position="136"/>
    </location>
</feature>
<dbReference type="InterPro" id="IPR026272">
    <property type="entry name" value="SdpI"/>
</dbReference>
<gene>
    <name evidence="3" type="ORF">LZZ85_26715</name>
</gene>
<dbReference type="EMBL" id="JAKLTR010000028">
    <property type="protein sequence ID" value="MCG2617923.1"/>
    <property type="molecule type" value="Genomic_DNA"/>
</dbReference>
<name>A0ABS9L086_9BACT</name>
<feature type="transmembrane region" description="Helical" evidence="1">
    <location>
        <begin position="89"/>
        <end position="109"/>
    </location>
</feature>
<keyword evidence="1" id="KW-0472">Membrane</keyword>
<dbReference type="InterPro" id="IPR012867">
    <property type="entry name" value="DUF1648"/>
</dbReference>
<feature type="transmembrane region" description="Helical" evidence="1">
    <location>
        <begin position="164"/>
        <end position="183"/>
    </location>
</feature>
<dbReference type="InterPro" id="IPR025962">
    <property type="entry name" value="SdpI/YhfL"/>
</dbReference>
<protein>
    <submittedName>
        <fullName evidence="3">SdpI family protein</fullName>
    </submittedName>
</protein>
<proteinExistence type="predicted"/>
<feature type="domain" description="DUF1648" evidence="2">
    <location>
        <begin position="10"/>
        <end position="56"/>
    </location>
</feature>
<dbReference type="PANTHER" id="PTHR37810:SF5">
    <property type="entry name" value="IMMUNITY PROTEIN SDPI"/>
    <property type="match status" value="1"/>
</dbReference>
<dbReference type="Pfam" id="PF07853">
    <property type="entry name" value="DUF1648"/>
    <property type="match status" value="1"/>
</dbReference>
<organism evidence="3 4">
    <name type="scientific">Terrimonas ginsenosidimutans</name>
    <dbReference type="NCBI Taxonomy" id="2908004"/>
    <lineage>
        <taxon>Bacteria</taxon>
        <taxon>Pseudomonadati</taxon>
        <taxon>Bacteroidota</taxon>
        <taxon>Chitinophagia</taxon>
        <taxon>Chitinophagales</taxon>
        <taxon>Chitinophagaceae</taxon>
        <taxon>Terrimonas</taxon>
    </lineage>
</organism>
<keyword evidence="1" id="KW-0812">Transmembrane</keyword>
<evidence type="ECO:0000256" key="1">
    <source>
        <dbReference type="SAM" id="Phobius"/>
    </source>
</evidence>
<dbReference type="Pfam" id="PF13630">
    <property type="entry name" value="SdpI"/>
    <property type="match status" value="1"/>
</dbReference>
<dbReference type="PANTHER" id="PTHR37810">
    <property type="entry name" value="IMMUNITY PROTEIN SDPI"/>
    <property type="match status" value="1"/>
</dbReference>
<sequence>MKILKKIIWLFMLAPIVYLFSIWQQLPESVALHFDINGNPDRYGSKKELWGSALLLLGVSIGVYLMITNINRIDPKRYAKEMQDKYDKMAVAIALFLSVIHFFVISSASSGRISFSPGVVFALVSALFAVMGNYMYNIKPNYFIGIRVPWTLESEDNWKKTHHLASRMWFVAGIIMAILTLLLPTTPGMIVFFAGTFLITTIPIIYSYKLFIKERNQKNQL</sequence>
<reference evidence="3" key="1">
    <citation type="submission" date="2022-01" db="EMBL/GenBank/DDBJ databases">
        <authorList>
            <person name="Jo J.-H."/>
            <person name="Im W.-T."/>
        </authorList>
    </citation>
    <scope>NUCLEOTIDE SEQUENCE</scope>
    <source>
        <strain evidence="3">NA20</strain>
    </source>
</reference>